<dbReference type="Proteomes" id="UP000218811">
    <property type="component" value="Unassembled WGS sequence"/>
</dbReference>
<dbReference type="AlphaFoldDB" id="A0A2H3JBD7"/>
<evidence type="ECO:0000313" key="2">
    <source>
        <dbReference type="Proteomes" id="UP000218811"/>
    </source>
</evidence>
<reference evidence="1 2" key="1">
    <citation type="journal article" date="2012" name="Science">
        <title>The Paleozoic origin of enzymatic lignin decomposition reconstructed from 31 fungal genomes.</title>
        <authorList>
            <person name="Floudas D."/>
            <person name="Binder M."/>
            <person name="Riley R."/>
            <person name="Barry K."/>
            <person name="Blanchette R.A."/>
            <person name="Henrissat B."/>
            <person name="Martinez A.T."/>
            <person name="Otillar R."/>
            <person name="Spatafora J.W."/>
            <person name="Yadav J.S."/>
            <person name="Aerts A."/>
            <person name="Benoit I."/>
            <person name="Boyd A."/>
            <person name="Carlson A."/>
            <person name="Copeland A."/>
            <person name="Coutinho P.M."/>
            <person name="de Vries R.P."/>
            <person name="Ferreira P."/>
            <person name="Findley K."/>
            <person name="Foster B."/>
            <person name="Gaskell J."/>
            <person name="Glotzer D."/>
            <person name="Gorecki P."/>
            <person name="Heitman J."/>
            <person name="Hesse C."/>
            <person name="Hori C."/>
            <person name="Igarashi K."/>
            <person name="Jurgens J.A."/>
            <person name="Kallen N."/>
            <person name="Kersten P."/>
            <person name="Kohler A."/>
            <person name="Kuees U."/>
            <person name="Kumar T.K.A."/>
            <person name="Kuo A."/>
            <person name="LaButti K."/>
            <person name="Larrondo L.F."/>
            <person name="Lindquist E."/>
            <person name="Ling A."/>
            <person name="Lombard V."/>
            <person name="Lucas S."/>
            <person name="Lundell T."/>
            <person name="Martin R."/>
            <person name="McLaughlin D.J."/>
            <person name="Morgenstern I."/>
            <person name="Morin E."/>
            <person name="Murat C."/>
            <person name="Nagy L.G."/>
            <person name="Nolan M."/>
            <person name="Ohm R.A."/>
            <person name="Patyshakuliyeva A."/>
            <person name="Rokas A."/>
            <person name="Ruiz-Duenas F.J."/>
            <person name="Sabat G."/>
            <person name="Salamov A."/>
            <person name="Samejima M."/>
            <person name="Schmutz J."/>
            <person name="Slot J.C."/>
            <person name="St John F."/>
            <person name="Stenlid J."/>
            <person name="Sun H."/>
            <person name="Sun S."/>
            <person name="Syed K."/>
            <person name="Tsang A."/>
            <person name="Wiebenga A."/>
            <person name="Young D."/>
            <person name="Pisabarro A."/>
            <person name="Eastwood D.C."/>
            <person name="Martin F."/>
            <person name="Cullen D."/>
            <person name="Grigoriev I.V."/>
            <person name="Hibbett D.S."/>
        </authorList>
    </citation>
    <scope>NUCLEOTIDE SEQUENCE [LARGE SCALE GENOMIC DNA]</scope>
    <source>
        <strain evidence="1 2">MD-104</strain>
    </source>
</reference>
<proteinExistence type="predicted"/>
<feature type="non-terminal residue" evidence="1">
    <location>
        <position position="144"/>
    </location>
</feature>
<evidence type="ECO:0008006" key="3">
    <source>
        <dbReference type="Google" id="ProtNLM"/>
    </source>
</evidence>
<organism evidence="1 2">
    <name type="scientific">Wolfiporia cocos (strain MD-104)</name>
    <name type="common">Brown rot fungus</name>
    <dbReference type="NCBI Taxonomy" id="742152"/>
    <lineage>
        <taxon>Eukaryota</taxon>
        <taxon>Fungi</taxon>
        <taxon>Dikarya</taxon>
        <taxon>Basidiomycota</taxon>
        <taxon>Agaricomycotina</taxon>
        <taxon>Agaricomycetes</taxon>
        <taxon>Polyporales</taxon>
        <taxon>Phaeolaceae</taxon>
        <taxon>Wolfiporia</taxon>
    </lineage>
</organism>
<keyword evidence="2" id="KW-1185">Reference proteome</keyword>
<accession>A0A2H3JBD7</accession>
<name>A0A2H3JBD7_WOLCO</name>
<dbReference type="EMBL" id="KB468009">
    <property type="protein sequence ID" value="PCH39506.1"/>
    <property type="molecule type" value="Genomic_DNA"/>
</dbReference>
<protein>
    <recommendedName>
        <fullName evidence="3">Retrotransposon gag domain-containing protein</fullName>
    </recommendedName>
</protein>
<sequence>PPSSFSGEGKDNVEEWLFKINVYHDHMKYTTDKECIGDTLTQITGTSFKYFTDIQEKYNKGAALGTWVDFELRLKWTYEKKMQKEVVQNELDKHFSGDAGVSRCKKAFFIYCEEFRQLTKLTRYKNASLRKKLEDTLPSDFITR</sequence>
<gene>
    <name evidence="1" type="ORF">WOLCODRAFT_60270</name>
</gene>
<evidence type="ECO:0000313" key="1">
    <source>
        <dbReference type="EMBL" id="PCH39506.1"/>
    </source>
</evidence>
<feature type="non-terminal residue" evidence="1">
    <location>
        <position position="1"/>
    </location>
</feature>